<dbReference type="RefSeq" id="WP_011973254.1">
    <property type="nucleotide sequence ID" value="NC_009635.1"/>
</dbReference>
<dbReference type="Proteomes" id="UP000001106">
    <property type="component" value="Chromosome"/>
</dbReference>
<dbReference type="eggNOG" id="arCOG03506">
    <property type="taxonomic scope" value="Archaea"/>
</dbReference>
<dbReference type="Pfam" id="PF01609">
    <property type="entry name" value="DDE_Tnp_1"/>
    <property type="match status" value="1"/>
</dbReference>
<reference evidence="3" key="1">
    <citation type="submission" date="2007-06" db="EMBL/GenBank/DDBJ databases">
        <title>Complete sequence of Methanococcus aeolicus Nankai-3.</title>
        <authorList>
            <consortium name="US DOE Joint Genome Institute"/>
            <person name="Copeland A."/>
            <person name="Lucas S."/>
            <person name="Lapidus A."/>
            <person name="Barry K."/>
            <person name="Glavina del Rio T."/>
            <person name="Dalin E."/>
            <person name="Tice H."/>
            <person name="Pitluck S."/>
            <person name="Chain P."/>
            <person name="Malfatti S."/>
            <person name="Shin M."/>
            <person name="Vergez L."/>
            <person name="Schmutz J."/>
            <person name="Larimer F."/>
            <person name="Land M."/>
            <person name="Hauser L."/>
            <person name="Kyrpides N."/>
            <person name="Lykidis A."/>
            <person name="Sieprawska-Lupa M."/>
            <person name="Whitman W.B."/>
            <person name="Richardson P."/>
        </authorList>
    </citation>
    <scope>NUCLEOTIDE SEQUENCE [LARGE SCALE GENOMIC DNA]</scope>
    <source>
        <strain evidence="3">Nankai-3</strain>
    </source>
</reference>
<evidence type="ECO:0000313" key="3">
    <source>
        <dbReference type="EMBL" id="ABR56122.1"/>
    </source>
</evidence>
<dbReference type="GeneID" id="5327138"/>
<dbReference type="GO" id="GO:0003677">
    <property type="term" value="F:DNA binding"/>
    <property type="evidence" value="ECO:0007669"/>
    <property type="project" value="InterPro"/>
</dbReference>
<name>A6UUF0_META3</name>
<accession>A6UUF0</accession>
<dbReference type="AlphaFoldDB" id="A6UUF0"/>
<feature type="region of interest" description="Disordered" evidence="1">
    <location>
        <begin position="93"/>
        <end position="112"/>
    </location>
</feature>
<feature type="compositionally biased region" description="Basic residues" evidence="1">
    <location>
        <begin position="93"/>
        <end position="106"/>
    </location>
</feature>
<dbReference type="InterPro" id="IPR002559">
    <property type="entry name" value="Transposase_11"/>
</dbReference>
<evidence type="ECO:0000259" key="2">
    <source>
        <dbReference type="Pfam" id="PF01609"/>
    </source>
</evidence>
<dbReference type="EMBL" id="CP000743">
    <property type="protein sequence ID" value="ABR56122.1"/>
    <property type="molecule type" value="Genomic_DNA"/>
</dbReference>
<sequence length="112" mass="12808">MNKNLTVFVALRSFGKIGYNSEGMFKGFKLHLAVDKLGIPLRIEFTTGNTHDYKVADKLLVCTKKSCADAGYDKRFKKVMELYENERITAHNSRRLVGKKNKKKLPKLISKN</sequence>
<dbReference type="KEGG" id="mae:Maeo_0536"/>
<dbReference type="GO" id="GO:0006313">
    <property type="term" value="P:DNA transposition"/>
    <property type="evidence" value="ECO:0007669"/>
    <property type="project" value="InterPro"/>
</dbReference>
<dbReference type="HOGENOM" id="CLU_2140181_0_0_2"/>
<organism evidence="3 4">
    <name type="scientific">Methanococcus aeolicus (strain ATCC BAA-1280 / DSM 17508 / OCM 812 / Nankai-3)</name>
    <dbReference type="NCBI Taxonomy" id="419665"/>
    <lineage>
        <taxon>Archaea</taxon>
        <taxon>Methanobacteriati</taxon>
        <taxon>Methanobacteriota</taxon>
        <taxon>Methanomada group</taxon>
        <taxon>Methanococci</taxon>
        <taxon>Methanococcales</taxon>
        <taxon>Methanococcaceae</taxon>
        <taxon>Methanococcus</taxon>
    </lineage>
</organism>
<evidence type="ECO:0000313" key="4">
    <source>
        <dbReference type="Proteomes" id="UP000001106"/>
    </source>
</evidence>
<feature type="domain" description="Transposase IS4-like" evidence="2">
    <location>
        <begin position="15"/>
        <end position="103"/>
    </location>
</feature>
<gene>
    <name evidence="3" type="ordered locus">Maeo_0536</name>
</gene>
<protein>
    <recommendedName>
        <fullName evidence="2">Transposase IS4-like domain-containing protein</fullName>
    </recommendedName>
</protein>
<evidence type="ECO:0000256" key="1">
    <source>
        <dbReference type="SAM" id="MobiDB-lite"/>
    </source>
</evidence>
<dbReference type="OrthoDB" id="385835at2157"/>
<dbReference type="GO" id="GO:0004803">
    <property type="term" value="F:transposase activity"/>
    <property type="evidence" value="ECO:0007669"/>
    <property type="project" value="InterPro"/>
</dbReference>
<proteinExistence type="predicted"/>
<keyword evidence="4" id="KW-1185">Reference proteome</keyword>